<name>A0ABQ7UDK6_SOLTU</name>
<gene>
    <name evidence="2" type="ORF">KY290_032340</name>
</gene>
<dbReference type="EMBL" id="JAIVGD010000023">
    <property type="protein sequence ID" value="KAH0744347.1"/>
    <property type="molecule type" value="Genomic_DNA"/>
</dbReference>
<reference evidence="2 3" key="1">
    <citation type="journal article" date="2021" name="bioRxiv">
        <title>Chromosome-scale and haplotype-resolved genome assembly of a tetraploid potato cultivar.</title>
        <authorList>
            <person name="Sun H."/>
            <person name="Jiao W.-B."/>
            <person name="Krause K."/>
            <person name="Campoy J.A."/>
            <person name="Goel M."/>
            <person name="Folz-Donahue K."/>
            <person name="Kukat C."/>
            <person name="Huettel B."/>
            <person name="Schneeberger K."/>
        </authorList>
    </citation>
    <scope>NUCLEOTIDE SEQUENCE [LARGE SCALE GENOMIC DNA]</scope>
    <source>
        <strain evidence="2">SolTubOtavaFocal</strain>
        <tissue evidence="2">Leaves</tissue>
    </source>
</reference>
<accession>A0ABQ7UDK6</accession>
<organism evidence="2 3">
    <name type="scientific">Solanum tuberosum</name>
    <name type="common">Potato</name>
    <dbReference type="NCBI Taxonomy" id="4113"/>
    <lineage>
        <taxon>Eukaryota</taxon>
        <taxon>Viridiplantae</taxon>
        <taxon>Streptophyta</taxon>
        <taxon>Embryophyta</taxon>
        <taxon>Tracheophyta</taxon>
        <taxon>Spermatophyta</taxon>
        <taxon>Magnoliopsida</taxon>
        <taxon>eudicotyledons</taxon>
        <taxon>Gunneridae</taxon>
        <taxon>Pentapetalae</taxon>
        <taxon>asterids</taxon>
        <taxon>lamiids</taxon>
        <taxon>Solanales</taxon>
        <taxon>Solanaceae</taxon>
        <taxon>Solanoideae</taxon>
        <taxon>Solaneae</taxon>
        <taxon>Solanum</taxon>
    </lineage>
</organism>
<keyword evidence="3" id="KW-1185">Reference proteome</keyword>
<evidence type="ECO:0000256" key="1">
    <source>
        <dbReference type="SAM" id="Phobius"/>
    </source>
</evidence>
<feature type="transmembrane region" description="Helical" evidence="1">
    <location>
        <begin position="12"/>
        <end position="35"/>
    </location>
</feature>
<dbReference type="Proteomes" id="UP000826656">
    <property type="component" value="Unassembled WGS sequence"/>
</dbReference>
<keyword evidence="1" id="KW-0812">Transmembrane</keyword>
<protein>
    <submittedName>
        <fullName evidence="2">Uncharacterized protein</fullName>
    </submittedName>
</protein>
<keyword evidence="1" id="KW-1133">Transmembrane helix</keyword>
<sequence>MEDTLIQQIKLMTLITEGNSVAFGLFFALSFYVTFKNQPNAGVLDRYTWHVRRDPEVQMTNTSLVTVSLCLRGTRVVALCASVHCSDFAYVNSKFITCSSFASNKERWVVDENSGQSPPVTTNLCGSYCYN</sequence>
<proteinExistence type="predicted"/>
<comment type="caution">
    <text evidence="2">The sequence shown here is derived from an EMBL/GenBank/DDBJ whole genome shotgun (WGS) entry which is preliminary data.</text>
</comment>
<evidence type="ECO:0000313" key="3">
    <source>
        <dbReference type="Proteomes" id="UP000826656"/>
    </source>
</evidence>
<evidence type="ECO:0000313" key="2">
    <source>
        <dbReference type="EMBL" id="KAH0744347.1"/>
    </source>
</evidence>
<keyword evidence="1" id="KW-0472">Membrane</keyword>